<dbReference type="AlphaFoldDB" id="A0A7K8X7I5"/>
<evidence type="ECO:0000256" key="2">
    <source>
        <dbReference type="PROSITE-ProRule" id="PRU00176"/>
    </source>
</evidence>
<dbReference type="InterPro" id="IPR035979">
    <property type="entry name" value="RBD_domain_sf"/>
</dbReference>
<protein>
    <submittedName>
        <fullName evidence="4">DND1 protein</fullName>
    </submittedName>
</protein>
<dbReference type="Proteomes" id="UP000583613">
    <property type="component" value="Unassembled WGS sequence"/>
</dbReference>
<dbReference type="InterPro" id="IPR012677">
    <property type="entry name" value="Nucleotide-bd_a/b_plait_sf"/>
</dbReference>
<keyword evidence="1 2" id="KW-0694">RNA-binding</keyword>
<organism evidence="4 5">
    <name type="scientific">Eubucco bourcierii</name>
    <name type="common">red-headed barbet</name>
    <dbReference type="NCBI Taxonomy" id="91767"/>
    <lineage>
        <taxon>Eukaryota</taxon>
        <taxon>Metazoa</taxon>
        <taxon>Chordata</taxon>
        <taxon>Craniata</taxon>
        <taxon>Vertebrata</taxon>
        <taxon>Euteleostomi</taxon>
        <taxon>Archelosauria</taxon>
        <taxon>Archosauria</taxon>
        <taxon>Dinosauria</taxon>
        <taxon>Saurischia</taxon>
        <taxon>Theropoda</taxon>
        <taxon>Coelurosauria</taxon>
        <taxon>Aves</taxon>
        <taxon>Neognathae</taxon>
        <taxon>Neoaves</taxon>
        <taxon>Telluraves</taxon>
        <taxon>Coraciimorphae</taxon>
        <taxon>Piciformes</taxon>
        <taxon>Ramphastidae</taxon>
        <taxon>Eubucco</taxon>
    </lineage>
</organism>
<dbReference type="SMART" id="SM00360">
    <property type="entry name" value="RRM"/>
    <property type="match status" value="1"/>
</dbReference>
<dbReference type="EMBL" id="VWZE01004309">
    <property type="protein sequence ID" value="NXF86847.1"/>
    <property type="molecule type" value="Genomic_DNA"/>
</dbReference>
<reference evidence="4 5" key="1">
    <citation type="submission" date="2019-09" db="EMBL/GenBank/DDBJ databases">
        <title>Bird 10,000 Genomes (B10K) Project - Family phase.</title>
        <authorList>
            <person name="Zhang G."/>
        </authorList>
    </citation>
    <scope>NUCLEOTIDE SEQUENCE [LARGE SCALE GENOMIC DNA]</scope>
    <source>
        <strain evidence="4">B10K-DU-001-04</strain>
        <tissue evidence="4">Muscle</tissue>
    </source>
</reference>
<dbReference type="GO" id="GO:0007281">
    <property type="term" value="P:germ cell development"/>
    <property type="evidence" value="ECO:0007669"/>
    <property type="project" value="InterPro"/>
</dbReference>
<dbReference type="Pfam" id="PF00076">
    <property type="entry name" value="RRM_1"/>
    <property type="match status" value="1"/>
</dbReference>
<feature type="domain" description="RRM" evidence="3">
    <location>
        <begin position="54"/>
        <end position="132"/>
    </location>
</feature>
<dbReference type="GO" id="GO:0003723">
    <property type="term" value="F:RNA binding"/>
    <property type="evidence" value="ECO:0007669"/>
    <property type="project" value="UniProtKB-UniRule"/>
</dbReference>
<name>A0A7K8X7I5_9PICI</name>
<dbReference type="CDD" id="cd20313">
    <property type="entry name" value="DSRM_DND1"/>
    <property type="match status" value="1"/>
</dbReference>
<keyword evidence="5" id="KW-1185">Reference proteome</keyword>
<dbReference type="InterPro" id="IPR000504">
    <property type="entry name" value="RRM_dom"/>
</dbReference>
<dbReference type="InterPro" id="IPR034414">
    <property type="entry name" value="DND1_RRM1"/>
</dbReference>
<comment type="caution">
    <text evidence="4">The sequence shown here is derived from an EMBL/GenBank/DDBJ whole genome shotgun (WGS) entry which is preliminary data.</text>
</comment>
<dbReference type="PANTHER" id="PTHR21245">
    <property type="entry name" value="HETEROGENEOUS NUCLEAR RIBONUCLEOPROTEIN"/>
    <property type="match status" value="1"/>
</dbReference>
<evidence type="ECO:0000313" key="4">
    <source>
        <dbReference type="EMBL" id="NXF86847.1"/>
    </source>
</evidence>
<gene>
    <name evidence="4" type="primary">Dnd1</name>
    <name evidence="4" type="ORF">EUBBOU_R10315</name>
</gene>
<dbReference type="PROSITE" id="PS50102">
    <property type="entry name" value="RRM"/>
    <property type="match status" value="1"/>
</dbReference>
<dbReference type="CDD" id="cd12487">
    <property type="entry name" value="RRM1_DND1"/>
    <property type="match status" value="1"/>
</dbReference>
<feature type="non-terminal residue" evidence="4">
    <location>
        <position position="1"/>
    </location>
</feature>
<evidence type="ECO:0000256" key="1">
    <source>
        <dbReference type="ARBA" id="ARBA00022884"/>
    </source>
</evidence>
<evidence type="ECO:0000259" key="3">
    <source>
        <dbReference type="PROSITE" id="PS50102"/>
    </source>
</evidence>
<proteinExistence type="predicted"/>
<sequence length="340" mass="37644">LPPQPWPNNINQTNKVALLAWAKETGTSLVQVNGQRRYGGPPPGWAGKPPRFGTEVFIGKLPQDMYENELIPLFQSVGKLYEFRLMMTFSGLNRGFAYAKYSTRRGARDAIATLHNREVRQGCPILVCRSTEKCELSLDGLAPALARCQLEATLRRLTEGLLTVSLHPSPYRRQAQLALLKYSSHRAAAMAKKTLVEGNMKLVGLETKVDWLKTDLKQKLQLCEESPARRQDQEAKCPGLPRPLVPQDALSCLNALCQRWYLGTPVFLTKCVQATPSGWLRFWCQVAIPGCPLSFSGFVWVQQDGLGRSGHEQAKVAVALHLLRMLGESSPGVGANLPAL</sequence>
<dbReference type="SUPFAM" id="SSF54928">
    <property type="entry name" value="RNA-binding domain, RBD"/>
    <property type="match status" value="1"/>
</dbReference>
<dbReference type="Pfam" id="PF14709">
    <property type="entry name" value="DND1_DSRM"/>
    <property type="match status" value="1"/>
</dbReference>
<dbReference type="OrthoDB" id="3800936at2759"/>
<dbReference type="InterPro" id="IPR044448">
    <property type="entry name" value="DND1_DSRM"/>
</dbReference>
<feature type="non-terminal residue" evidence="4">
    <location>
        <position position="340"/>
    </location>
</feature>
<evidence type="ECO:0000313" key="5">
    <source>
        <dbReference type="Proteomes" id="UP000583613"/>
    </source>
</evidence>
<accession>A0A7K8X7I5</accession>
<dbReference type="Gene3D" id="3.30.70.330">
    <property type="match status" value="1"/>
</dbReference>